<comment type="subcellular location">
    <subcellularLocation>
        <location evidence="2">Cytoplasm</location>
    </subcellularLocation>
</comment>
<dbReference type="InterPro" id="IPR049552">
    <property type="entry name" value="PKS_DH_N"/>
</dbReference>
<dbReference type="InterPro" id="IPR014030">
    <property type="entry name" value="Ketoacyl_synth_N"/>
</dbReference>
<dbReference type="Pfam" id="PF22336">
    <property type="entry name" value="RhiE-like_linker"/>
    <property type="match status" value="1"/>
</dbReference>
<dbReference type="InterPro" id="IPR006162">
    <property type="entry name" value="Ppantetheine_attach_site"/>
</dbReference>
<evidence type="ECO:0000313" key="14">
    <source>
        <dbReference type="Proteomes" id="UP000005361"/>
    </source>
</evidence>
<protein>
    <submittedName>
        <fullName evidence="13">Mycocerosate synthase, 6-deoxyerythronolide-B synthase</fullName>
        <ecNumber evidence="13">2.3.1.111</ecNumber>
        <ecNumber evidence="13">2.3.1.94</ecNumber>
    </submittedName>
</protein>
<feature type="domain" description="Ketosynthase family 3 (KS3)" evidence="11">
    <location>
        <begin position="1693"/>
        <end position="2103"/>
    </location>
</feature>
<dbReference type="InterPro" id="IPR013968">
    <property type="entry name" value="PKS_KR"/>
</dbReference>
<dbReference type="EMBL" id="CP010978">
    <property type="protein sequence ID" value="AJQ25407.1"/>
    <property type="molecule type" value="Genomic_DNA"/>
</dbReference>
<keyword evidence="7 13" id="KW-0808">Transferase</keyword>
<reference evidence="14" key="2">
    <citation type="submission" date="2015-02" db="EMBL/GenBank/DDBJ databases">
        <title>Complete Genome Sequence of Pelosinus fermentans JBW45.</title>
        <authorList>
            <person name="De Leon K.B."/>
            <person name="Utturkar S.M."/>
            <person name="Camilleri L.B."/>
            <person name="Arkin A.P."/>
            <person name="Fields M.W."/>
            <person name="Brown S.D."/>
            <person name="Wall J.D."/>
        </authorList>
    </citation>
    <scope>NUCLEOTIDE SEQUENCE [LARGE SCALE GENOMIC DNA]</scope>
    <source>
        <strain evidence="14">JBW45</strain>
    </source>
</reference>
<evidence type="ECO:0000256" key="1">
    <source>
        <dbReference type="ARBA" id="ARBA00003299"/>
    </source>
</evidence>
<name>I8TNB6_9FIRM</name>
<dbReference type="GO" id="GO:0005886">
    <property type="term" value="C:plasma membrane"/>
    <property type="evidence" value="ECO:0007669"/>
    <property type="project" value="TreeGrafter"/>
</dbReference>
<dbReference type="InterPro" id="IPR020841">
    <property type="entry name" value="PKS_Beta-ketoAc_synthase_dom"/>
</dbReference>
<evidence type="ECO:0000256" key="4">
    <source>
        <dbReference type="ARBA" id="ARBA00022450"/>
    </source>
</evidence>
<dbReference type="InterPro" id="IPR057326">
    <property type="entry name" value="KR_dom"/>
</dbReference>
<dbReference type="InterPro" id="IPR036736">
    <property type="entry name" value="ACP-like_sf"/>
</dbReference>
<dbReference type="CDD" id="cd08953">
    <property type="entry name" value="KR_2_SDR_x"/>
    <property type="match status" value="2"/>
</dbReference>
<dbReference type="InterPro" id="IPR050091">
    <property type="entry name" value="PKS_NRPS_Biosynth_Enz"/>
</dbReference>
<dbReference type="InterPro" id="IPR020806">
    <property type="entry name" value="PKS_PP-bd"/>
</dbReference>
<feature type="domain" description="Carrier" evidence="10">
    <location>
        <begin position="16"/>
        <end position="89"/>
    </location>
</feature>
<dbReference type="Gene3D" id="1.10.1240.100">
    <property type="match status" value="2"/>
</dbReference>
<dbReference type="GO" id="GO:0050111">
    <property type="term" value="F:mycocerosate synthase activity"/>
    <property type="evidence" value="ECO:0007669"/>
    <property type="project" value="UniProtKB-EC"/>
</dbReference>
<dbReference type="SUPFAM" id="SSF47336">
    <property type="entry name" value="ACP-like"/>
    <property type="match status" value="3"/>
</dbReference>
<dbReference type="EC" id="2.3.1.111" evidence="13"/>
<evidence type="ECO:0000259" key="10">
    <source>
        <dbReference type="PROSITE" id="PS50075"/>
    </source>
</evidence>
<dbReference type="Gene3D" id="3.10.129.110">
    <property type="entry name" value="Polyketide synthase dehydratase"/>
    <property type="match status" value="1"/>
</dbReference>
<feature type="domain" description="Ketosynthase family 3 (KS3)" evidence="11">
    <location>
        <begin position="147"/>
        <end position="586"/>
    </location>
</feature>
<keyword evidence="6" id="KW-0597">Phosphoprotein</keyword>
<comment type="function">
    <text evidence="1">Involved in some intermediate steps for the synthesis of the antibiotic polyketide bacillaene which is involved in secondary metabolism.</text>
</comment>
<dbReference type="PANTHER" id="PTHR43775">
    <property type="entry name" value="FATTY ACID SYNTHASE"/>
    <property type="match status" value="1"/>
</dbReference>
<dbReference type="SMART" id="SM00823">
    <property type="entry name" value="PKS_PP"/>
    <property type="match status" value="3"/>
</dbReference>
<comment type="caution">
    <text evidence="9">Lacks conserved residue(s) required for the propagation of feature annotation.</text>
</comment>
<dbReference type="Proteomes" id="UP000005361">
    <property type="component" value="Chromosome"/>
</dbReference>
<dbReference type="SMART" id="SM00822">
    <property type="entry name" value="PKS_KR"/>
    <property type="match status" value="2"/>
</dbReference>
<dbReference type="GO" id="GO:0031177">
    <property type="term" value="F:phosphopantetheine binding"/>
    <property type="evidence" value="ECO:0007669"/>
    <property type="project" value="InterPro"/>
</dbReference>
<dbReference type="GO" id="GO:0004312">
    <property type="term" value="F:fatty acid synthase activity"/>
    <property type="evidence" value="ECO:0007669"/>
    <property type="project" value="TreeGrafter"/>
</dbReference>
<feature type="domain" description="PKS/mFAS DH" evidence="12">
    <location>
        <begin position="778"/>
        <end position="1057"/>
    </location>
</feature>
<dbReference type="InterPro" id="IPR018201">
    <property type="entry name" value="Ketoacyl_synth_AS"/>
</dbReference>
<feature type="domain" description="Carrier" evidence="10">
    <location>
        <begin position="1568"/>
        <end position="1645"/>
    </location>
</feature>
<accession>I8TNB6</accession>
<keyword evidence="13" id="KW-0012">Acyltransferase</keyword>
<keyword evidence="5" id="KW-0963">Cytoplasm</keyword>
<dbReference type="InterPro" id="IPR016039">
    <property type="entry name" value="Thiolase-like"/>
</dbReference>
<dbReference type="PROSITE" id="PS50075">
    <property type="entry name" value="CARRIER"/>
    <property type="match status" value="3"/>
</dbReference>
<feature type="domain" description="Ketosynthase family 3 (KS3)" evidence="11">
    <location>
        <begin position="2970"/>
        <end position="3381"/>
    </location>
</feature>
<evidence type="ECO:0000259" key="12">
    <source>
        <dbReference type="PROSITE" id="PS52019"/>
    </source>
</evidence>
<evidence type="ECO:0000256" key="5">
    <source>
        <dbReference type="ARBA" id="ARBA00022490"/>
    </source>
</evidence>
<dbReference type="RefSeq" id="WP_007960995.1">
    <property type="nucleotide sequence ID" value="NZ_CP010978.1"/>
</dbReference>
<dbReference type="Pfam" id="PF00109">
    <property type="entry name" value="ketoacyl-synt"/>
    <property type="match status" value="3"/>
</dbReference>
<dbReference type="InterPro" id="IPR054514">
    <property type="entry name" value="RhiE-like_linker"/>
</dbReference>
<dbReference type="InterPro" id="IPR042104">
    <property type="entry name" value="PKS_dehydratase_sf"/>
</dbReference>
<dbReference type="Gene3D" id="3.40.47.10">
    <property type="match status" value="3"/>
</dbReference>
<dbReference type="EC" id="2.3.1.94" evidence="13"/>
<dbReference type="HOGENOM" id="CLU_000022_58_6_9"/>
<dbReference type="SUPFAM" id="SSF51735">
    <property type="entry name" value="NAD(P)-binding Rossmann-fold domains"/>
    <property type="match status" value="2"/>
</dbReference>
<dbReference type="GO" id="GO:0004315">
    <property type="term" value="F:3-oxoacyl-[acyl-carrier-protein] synthase activity"/>
    <property type="evidence" value="ECO:0007669"/>
    <property type="project" value="InterPro"/>
</dbReference>
<sequence length="3436" mass="383794">MANQAVTAIAQEMLHEKAITYFKKLLSSVIKLPANRIEVDAPMEKYGIDSIMIMQMTNQLETIFGSLPKTLFFEYQNIQEITGYFLESYRDQLIELLGVEEKATETTEKYEYAITEVEPAKSSVSSRRRSFFASQRMKAPQEKSEQDSDIAIIGVSGRYPQAKNIQEFWENLRAGKDCITEIPQDRWDHSLYFDEDKDKPGKTYSKWGGFLDGVDKFDPLFFNISPREAEFIDPQERLFLECAYETLEDAGYTRETIGTHQGFGLEGNVGVFVGVMYDEYQLYGAQEQIQGRPIALAGNSASIANRVSYFCNFHGPSMTVNTMCSSSLIAIHLACQSLQRGECEFAMAGGVNLSIHPNKYLALGQGKFVSSKGRCESFGQGGDGYVPGEGVGAILLKPLSKAIDDGDHIYGVIKGTAINHGGKTNGYTVPNPNAQASVIGRAFKKAGINPRTISYIEAHGTGTSLGDPIETAGLTKTFQEYTKDKQFCAIGSAKSNIGHCESASGIAGVTKVLLQLKYRQLVPSLHSEMLNPNIDFGRTPFVVQQELTEWNRPVIEIDGEIREYPRRAGISSFGAGGSNAHVFIEEYIAKDQPLSTMITARNPAIIALSAKNKKGLKEQAQQLLAVIGEQQFSDKNLADMAYTLQVGREAMEERLAVIVGSVKELEDKLQGFVEGQDDIDDLYRGQVKRDAENMSVFTADEDMKKTMEAWMIKGKYAKIAEIWVKGLIIDWNKLYGNSKPSRISLPTYPFAKERYWVPESNTIPNNKITSSSNVALLHPLLHQNTSDLSEQRFSSIFTGQEFFLADDVVKGQRVLSGAIFLEMARAAVEQGAGVLAEDLIEIRLKNVVLGCPVAVGHQPAQIHIGLYPEENGEIAYEIYSESEDTDAEPIVHSQGIAVLSSLEKVSTMDIKALQAECSQNTLTSSSQNYETFRTAEIEKVYIGSDQVLVKLYLASPVVADQNQFVLHPNVMNVVLQNLVSFMPGTDDFKPVLPIALQELEIIENCAFAMWALIRCSEGMAVGDKERKFDIDLCDEQGNICVRMKGLRTQGIENVVQELLPSPPSMAVPNTQEAFEMMSFEEIWQEQALLTTTPTKIKTLVCFISKPENQQTIMEEIENLDQETKVIYISQGTAFEKQSQQNYSVARTDLSTYKEAFDNIREDYSEVDAMLYLWPIEDSSCIQDYSSLVYILQAIAGSKLNTKRLLLAGQFANRLERCYLESWIGFEISLEFVLPNMQVAAVYKEAYPENKERAIRDWLNTIWTELQADKIQSVLYQGGKRSVHRSQATAMQANSSLLRAGGTYLIVGGCGEIGFLFAKYFAQKHPVNLILTGRSPKNEDKQAKIKILEDLGSQIMYIEADVCDASGMKEGLSRAKERFGKIHGVIHAARIESKQSIFEKDIQGFQQVIAPKITGTLVLDEVLAAEELDFICYFSSSSAILGDFGSCDYAIGNRFQMAYAHYRKEEQRHGKTVVINWPLWKDFGMDADENEHIKMYLKTSGQRFLEAEEGVAIFEHILAQHQTQHLVVVGQRSRVHRFLGLAQNQSASSPQALTSPAVKGRRAEMIGLDAEQCLEWDLKEYVSKLLKISRDKLDREINLVDFGFDSVGLSQFAKLLTSHYGIEISPAIFFGYFTIEKLIQYFITEHQELIQNYYEEDTIQQSISQKVETIAVKPKQHRNKKSRFNRNSASPSGLEPIAIIGMSGRFPDARNIDEMWKIILEGQDVVKENSEDKFWGMGFGSNKWKCGWIPGVKEFDPLFFGIPPREAEMMDPRQRLLLQESWRALEDAGYGKERIKNSTIGMFVGVEDGDYHMLSNEKGSVTSNHNGVLAARLAYFLNLDGPNMAINTACSSGLVAAHQAYQSLRNQECDTAIAAGINLLLTPGVLTAMSQAGMLSEDGKCYAFDKRANGMVPGEAIAVVVLKRLSKAQADGDPIYAVIKGSGINYDGKTNGITVPSGVSQSKLLKSVYDRNKVNPEEIEYIVTHGTGTKLGDPIEINALYDVFKGYTKKQSYCALTSVKTNFGHTMAASGLVSLISMVQALRYETIPASLHCEQENDYINWQESPFYVNKTNKIWSKDNGKQRSGSISAFGLSGTNVHMIVQSYSEAENTASLEQMPYYLLAFSAKTKEALQEKIQDMIDVLQKKDAQEASLAELSYTLLQGRQHFNHRCVVVVQGREDAIYALQQVNGKERLPNLFHGKVSREFTRQKAIEQYAQELLENSRSFRENKRKYQETLYALAEFYCQGYEINGDMFYGDRKPRRISLPTYPFARTHYWVPEIDTKHADHITSQSVAEFIPSQNTEKVILEKGWQEKAIHLKAEIQTGIVVVLGTVNTMKIASALFADTEDIQVIQVIQVIHGSNPILEGISTDFYSISAGESLYQQMKDKQGEQKLIGVIDITAYDEMYEQSAAVESGKITFLQRLIAQDRSQGYKLLQVTHQLHSFQLAETKMQGARLAGLYRMLGSEYKQIQSMTMDSDYLIHKYQQLAQQIETEFWNIGDENLSECCYRKGKRNEPQLTISQSNDDIQEKLPISKKYEQQDVVLITGGTRGIGAVIAKHVVSQGVKNLVIMGREELPKPNEWNQYLKNKEKPEVEEKLRRMQSFIDQGVKVNYFNTSLTDQDGINNMVHKVNQDLGPITGVFHCAGVINKNPAFIKKSIADMEAVCEPKMKGLVTLHKALENEPLAFFILFSSISSVVPTLSAGASDYAMANNYMDYYAQYQIGQGKSYFKSIQWPAWGETGMTKGGLRTPAYMKTGLVSITTADGLTFLDIIESTSQIVNLPCVVVPGEFMHNQLLKPTITVEKKEAGLPSRRTSTLKQKTENTQGVQANLRASILKWLQKIFMDEFKFSMDQLHEDIPFDEYGVDSMMLAELAQKMQMSISEPLNPSLLLENSTLALLTDYFMDNHFEDLQEQFGSETSNTIHVSSKENSISMKAEPLQIISIESKDDNRNVSDNQSTITNETLSLKEDIAVVGIACRFPGASTKEAYWELLNKGLSAIEPVPKKRWSPKDERMDYGGWIDDIDLFDPKFFNIKELDAAIMDPQARILLEESLQAIYDAGYEHKQLSGEKIGVYIGGRSHANTNVNAVLQAPNPILGIGQNYMATNISRFFNFKGPSLVVDTACSSGITSLLFAADSLREKRINMALVGAVNLLLNSSVHDMFAARNILSKDGEFHIFDKRSRGEVLGEGAGVVMLKRLSDAIKDGNHIYGVIKAVSVNNDGRTLGPGSPNINAQKEVMREALVLSGKQPDDIGYIEANGGGTAVVDSVEIKALSEVYCLDNQELAACAIGSIKPNVGHLLFASGMAGFIRCVLSVYHKQIPPFLSATEPFPHYNFNKSRVQFNRQTIQWDVAEGKKRVAAQNSMPDGGTNCHVVIEEFVPENMSYHPIYRPKIAPTMIKKALSSVEKNLTEQKQQEPKIVRNKWGEYSVSGK</sequence>
<reference evidence="13 14" key="1">
    <citation type="journal article" date="2015" name="Genome Announc.">
        <title>Complete Genome Sequence of Pelosinus fermentans JBW45, a Member of a Remarkably Competitive Group of Negativicutes in the Firmicutes Phylum.</title>
        <authorList>
            <person name="De Leon K.B."/>
            <person name="Utturkar S.M."/>
            <person name="Camilleri L.B."/>
            <person name="Elias D.A."/>
            <person name="Arkin A.P."/>
            <person name="Fields M.W."/>
            <person name="Brown S.D."/>
            <person name="Wall J.D."/>
        </authorList>
    </citation>
    <scope>NUCLEOTIDE SEQUENCE [LARGE SCALE GENOMIC DNA]</scope>
    <source>
        <strain evidence="13 14">JBW45</strain>
    </source>
</reference>
<evidence type="ECO:0000256" key="9">
    <source>
        <dbReference type="PROSITE-ProRule" id="PRU01363"/>
    </source>
</evidence>
<dbReference type="PROSITE" id="PS52004">
    <property type="entry name" value="KS3_2"/>
    <property type="match status" value="3"/>
</dbReference>
<evidence type="ECO:0000256" key="2">
    <source>
        <dbReference type="ARBA" id="ARBA00004496"/>
    </source>
</evidence>
<keyword evidence="4" id="KW-0596">Phosphopantetheine</keyword>
<dbReference type="STRING" id="1192197.JBW_00053"/>
<dbReference type="GO" id="GO:0006633">
    <property type="term" value="P:fatty acid biosynthetic process"/>
    <property type="evidence" value="ECO:0007669"/>
    <property type="project" value="InterPro"/>
</dbReference>
<dbReference type="Gene3D" id="1.10.1200.10">
    <property type="entry name" value="ACP-like"/>
    <property type="match status" value="3"/>
</dbReference>
<dbReference type="Pfam" id="PF08659">
    <property type="entry name" value="KR"/>
    <property type="match status" value="2"/>
</dbReference>
<dbReference type="PROSITE" id="PS00012">
    <property type="entry name" value="PHOSPHOPANTETHEINE"/>
    <property type="match status" value="2"/>
</dbReference>
<dbReference type="GO" id="GO:0071770">
    <property type="term" value="P:DIM/DIP cell wall layer assembly"/>
    <property type="evidence" value="ECO:0007669"/>
    <property type="project" value="TreeGrafter"/>
</dbReference>
<comment type="pathway">
    <text evidence="3">Antibiotic biosynthesis; bacillaene biosynthesis.</text>
</comment>
<feature type="region of interest" description="C-terminal hotdog fold" evidence="9">
    <location>
        <begin position="918"/>
        <end position="1057"/>
    </location>
</feature>
<evidence type="ECO:0000259" key="11">
    <source>
        <dbReference type="PROSITE" id="PS52004"/>
    </source>
</evidence>
<dbReference type="Pfam" id="PF21089">
    <property type="entry name" value="PKS_DH_N"/>
    <property type="match status" value="1"/>
</dbReference>
<dbReference type="FunFam" id="3.40.47.10:FF:000019">
    <property type="entry name" value="Polyketide synthase type I"/>
    <property type="match status" value="1"/>
</dbReference>
<dbReference type="CDD" id="cd00833">
    <property type="entry name" value="PKS"/>
    <property type="match status" value="3"/>
</dbReference>
<evidence type="ECO:0000256" key="6">
    <source>
        <dbReference type="ARBA" id="ARBA00022553"/>
    </source>
</evidence>
<dbReference type="InterPro" id="IPR036291">
    <property type="entry name" value="NAD(P)-bd_dom_sf"/>
</dbReference>
<dbReference type="InterPro" id="IPR009081">
    <property type="entry name" value="PP-bd_ACP"/>
</dbReference>
<feature type="region of interest" description="N-terminal hotdog fold" evidence="9">
    <location>
        <begin position="778"/>
        <end position="904"/>
    </location>
</feature>
<organism evidence="13 14">
    <name type="scientific">Pelosinus fermentans JBW45</name>
    <dbReference type="NCBI Taxonomy" id="1192197"/>
    <lineage>
        <taxon>Bacteria</taxon>
        <taxon>Bacillati</taxon>
        <taxon>Bacillota</taxon>
        <taxon>Negativicutes</taxon>
        <taxon>Selenomonadales</taxon>
        <taxon>Sporomusaceae</taxon>
        <taxon>Pelosinus</taxon>
    </lineage>
</organism>
<dbReference type="InterPro" id="IPR049551">
    <property type="entry name" value="PKS_DH_C"/>
</dbReference>
<dbReference type="InterPro" id="IPR020807">
    <property type="entry name" value="PKS_DH"/>
</dbReference>
<dbReference type="Pfam" id="PF22621">
    <property type="entry name" value="CurL-like_PKS_C"/>
    <property type="match status" value="1"/>
</dbReference>
<dbReference type="Pfam" id="PF02801">
    <property type="entry name" value="Ketoacyl-synt_C"/>
    <property type="match status" value="3"/>
</dbReference>
<feature type="domain" description="Carrier" evidence="10">
    <location>
        <begin position="2832"/>
        <end position="2909"/>
    </location>
</feature>
<dbReference type="GO" id="GO:0047879">
    <property type="term" value="F:erythronolide synthase activity"/>
    <property type="evidence" value="ECO:0007669"/>
    <property type="project" value="UniProtKB-EC"/>
</dbReference>
<dbReference type="SUPFAM" id="SSF53901">
    <property type="entry name" value="Thiolase-like"/>
    <property type="match status" value="3"/>
</dbReference>
<dbReference type="Gene3D" id="3.40.50.720">
    <property type="entry name" value="NAD(P)-binding Rossmann-like Domain"/>
    <property type="match status" value="2"/>
</dbReference>
<gene>
    <name evidence="13" type="ORF">JBW_00053</name>
</gene>
<dbReference type="SMART" id="SM00825">
    <property type="entry name" value="PKS_KS"/>
    <property type="match status" value="3"/>
</dbReference>
<dbReference type="PROSITE" id="PS00606">
    <property type="entry name" value="KS3_1"/>
    <property type="match status" value="1"/>
</dbReference>
<evidence type="ECO:0000256" key="7">
    <source>
        <dbReference type="ARBA" id="ARBA00022679"/>
    </source>
</evidence>
<dbReference type="PANTHER" id="PTHR43775:SF37">
    <property type="entry name" value="SI:DKEY-61P9.11"/>
    <property type="match status" value="1"/>
</dbReference>
<dbReference type="Pfam" id="PF00550">
    <property type="entry name" value="PP-binding"/>
    <property type="match status" value="3"/>
</dbReference>
<dbReference type="PROSITE" id="PS52019">
    <property type="entry name" value="PKS_MFAS_DH"/>
    <property type="match status" value="1"/>
</dbReference>
<evidence type="ECO:0000313" key="13">
    <source>
        <dbReference type="EMBL" id="AJQ25407.1"/>
    </source>
</evidence>
<evidence type="ECO:0000256" key="3">
    <source>
        <dbReference type="ARBA" id="ARBA00004789"/>
    </source>
</evidence>
<dbReference type="GO" id="GO:0005737">
    <property type="term" value="C:cytoplasm"/>
    <property type="evidence" value="ECO:0007669"/>
    <property type="project" value="UniProtKB-SubCell"/>
</dbReference>
<dbReference type="Pfam" id="PF14765">
    <property type="entry name" value="PS-DH"/>
    <property type="match status" value="1"/>
</dbReference>
<evidence type="ECO:0000256" key="8">
    <source>
        <dbReference type="ARBA" id="ARBA00022737"/>
    </source>
</evidence>
<dbReference type="KEGG" id="pft:JBW_00053"/>
<dbReference type="UniPathway" id="UPA01003"/>
<dbReference type="InterPro" id="IPR049900">
    <property type="entry name" value="PKS_mFAS_DH"/>
</dbReference>
<dbReference type="SMART" id="SM00826">
    <property type="entry name" value="PKS_DH"/>
    <property type="match status" value="1"/>
</dbReference>
<dbReference type="InterPro" id="IPR014031">
    <property type="entry name" value="Ketoacyl_synth_C"/>
</dbReference>
<proteinExistence type="predicted"/>
<keyword evidence="8" id="KW-0677">Repeat</keyword>